<reference evidence="1" key="3">
    <citation type="journal article" date="2017" name="Nature">
        <title>Genome sequence of the progenitor of the wheat D genome Aegilops tauschii.</title>
        <authorList>
            <person name="Luo M.C."/>
            <person name="Gu Y.Q."/>
            <person name="Puiu D."/>
            <person name="Wang H."/>
            <person name="Twardziok S.O."/>
            <person name="Deal K.R."/>
            <person name="Huo N."/>
            <person name="Zhu T."/>
            <person name="Wang L."/>
            <person name="Wang Y."/>
            <person name="McGuire P.E."/>
            <person name="Liu S."/>
            <person name="Long H."/>
            <person name="Ramasamy R.K."/>
            <person name="Rodriguez J.C."/>
            <person name="Van S.L."/>
            <person name="Yuan L."/>
            <person name="Wang Z."/>
            <person name="Xia Z."/>
            <person name="Xiao L."/>
            <person name="Anderson O.D."/>
            <person name="Ouyang S."/>
            <person name="Liang Y."/>
            <person name="Zimin A.V."/>
            <person name="Pertea G."/>
            <person name="Qi P."/>
            <person name="Bennetzen J.L."/>
            <person name="Dai X."/>
            <person name="Dawson M.W."/>
            <person name="Muller H.G."/>
            <person name="Kugler K."/>
            <person name="Rivarola-Duarte L."/>
            <person name="Spannagl M."/>
            <person name="Mayer K.F.X."/>
            <person name="Lu F.H."/>
            <person name="Bevan M.W."/>
            <person name="Leroy P."/>
            <person name="Li P."/>
            <person name="You F.M."/>
            <person name="Sun Q."/>
            <person name="Liu Z."/>
            <person name="Lyons E."/>
            <person name="Wicker T."/>
            <person name="Salzberg S.L."/>
            <person name="Devos K.M."/>
            <person name="Dvorak J."/>
        </authorList>
    </citation>
    <scope>NUCLEOTIDE SEQUENCE [LARGE SCALE GENOMIC DNA]</scope>
    <source>
        <strain evidence="1">cv. AL8/78</strain>
    </source>
</reference>
<dbReference type="AlphaFoldDB" id="A0A453EMB2"/>
<name>A0A453EMB2_AEGTS</name>
<accession>A0A453EMB2</accession>
<dbReference type="EnsemblPlants" id="AET3Gv20399200.4">
    <property type="protein sequence ID" value="AET3Gv20399200.4"/>
    <property type="gene ID" value="AET3Gv20399200"/>
</dbReference>
<sequence>MLLIIIFIAFAGSYVTHETNYFVYFYIDSKAVLLFKSG</sequence>
<dbReference type="GO" id="GO:0007017">
    <property type="term" value="P:microtubule-based process"/>
    <property type="evidence" value="ECO:0007669"/>
    <property type="project" value="InterPro"/>
</dbReference>
<keyword evidence="2" id="KW-1185">Reference proteome</keyword>
<organism evidence="1 2">
    <name type="scientific">Aegilops tauschii subsp. strangulata</name>
    <name type="common">Goatgrass</name>
    <dbReference type="NCBI Taxonomy" id="200361"/>
    <lineage>
        <taxon>Eukaryota</taxon>
        <taxon>Viridiplantae</taxon>
        <taxon>Streptophyta</taxon>
        <taxon>Embryophyta</taxon>
        <taxon>Tracheophyta</taxon>
        <taxon>Spermatophyta</taxon>
        <taxon>Magnoliopsida</taxon>
        <taxon>Liliopsida</taxon>
        <taxon>Poales</taxon>
        <taxon>Poaceae</taxon>
        <taxon>BOP clade</taxon>
        <taxon>Pooideae</taxon>
        <taxon>Triticodae</taxon>
        <taxon>Triticeae</taxon>
        <taxon>Triticinae</taxon>
        <taxon>Aegilops</taxon>
    </lineage>
</organism>
<evidence type="ECO:0000313" key="1">
    <source>
        <dbReference type="EnsemblPlants" id="AET3Gv20399200.4"/>
    </source>
</evidence>
<reference evidence="1" key="5">
    <citation type="journal article" date="2021" name="G3 (Bethesda)">
        <title>Aegilops tauschii genome assembly Aet v5.0 features greater sequence contiguity and improved annotation.</title>
        <authorList>
            <person name="Wang L."/>
            <person name="Zhu T."/>
            <person name="Rodriguez J.C."/>
            <person name="Deal K.R."/>
            <person name="Dubcovsky J."/>
            <person name="McGuire P.E."/>
            <person name="Lux T."/>
            <person name="Spannagl M."/>
            <person name="Mayer K.F.X."/>
            <person name="Baldrich P."/>
            <person name="Meyers B.C."/>
            <person name="Huo N."/>
            <person name="Gu Y.Q."/>
            <person name="Zhou H."/>
            <person name="Devos K.M."/>
            <person name="Bennetzen J.L."/>
            <person name="Unver T."/>
            <person name="Budak H."/>
            <person name="Gulick P.J."/>
            <person name="Galiba G."/>
            <person name="Kalapos B."/>
            <person name="Nelson D.R."/>
            <person name="Li P."/>
            <person name="You F.M."/>
            <person name="Luo M.C."/>
            <person name="Dvorak J."/>
        </authorList>
    </citation>
    <scope>NUCLEOTIDE SEQUENCE [LARGE SCALE GENOMIC DNA]</scope>
    <source>
        <strain evidence="1">cv. AL8/78</strain>
    </source>
</reference>
<dbReference type="Pfam" id="PF01221">
    <property type="entry name" value="Dynein_light"/>
    <property type="match status" value="1"/>
</dbReference>
<dbReference type="InterPro" id="IPR001372">
    <property type="entry name" value="Dynein_light_chain_typ-1/2"/>
</dbReference>
<dbReference type="InterPro" id="IPR037177">
    <property type="entry name" value="DLC_sf"/>
</dbReference>
<dbReference type="Gramene" id="AET3Gv20399200.4">
    <property type="protein sequence ID" value="AET3Gv20399200.4"/>
    <property type="gene ID" value="AET3Gv20399200"/>
</dbReference>
<dbReference type="Proteomes" id="UP000015105">
    <property type="component" value="Chromosome 3D"/>
</dbReference>
<dbReference type="SUPFAM" id="SSF54648">
    <property type="entry name" value="DLC"/>
    <property type="match status" value="1"/>
</dbReference>
<reference evidence="2" key="2">
    <citation type="journal article" date="2017" name="Nat. Plants">
        <title>The Aegilops tauschii genome reveals multiple impacts of transposons.</title>
        <authorList>
            <person name="Zhao G."/>
            <person name="Zou C."/>
            <person name="Li K."/>
            <person name="Wang K."/>
            <person name="Li T."/>
            <person name="Gao L."/>
            <person name="Zhang X."/>
            <person name="Wang H."/>
            <person name="Yang Z."/>
            <person name="Liu X."/>
            <person name="Jiang W."/>
            <person name="Mao L."/>
            <person name="Kong X."/>
            <person name="Jiao Y."/>
            <person name="Jia J."/>
        </authorList>
    </citation>
    <scope>NUCLEOTIDE SEQUENCE [LARGE SCALE GENOMIC DNA]</scope>
    <source>
        <strain evidence="2">cv. AL8/78</strain>
    </source>
</reference>
<evidence type="ECO:0000313" key="2">
    <source>
        <dbReference type="Proteomes" id="UP000015105"/>
    </source>
</evidence>
<dbReference type="Gene3D" id="3.30.740.10">
    <property type="entry name" value="Protein Inhibitor Of Neuronal Nitric Oxide Synthase"/>
    <property type="match status" value="1"/>
</dbReference>
<proteinExistence type="predicted"/>
<protein>
    <submittedName>
        <fullName evidence="1">Uncharacterized protein</fullName>
    </submittedName>
</protein>
<reference evidence="2" key="1">
    <citation type="journal article" date="2014" name="Science">
        <title>Ancient hybridizations among the ancestral genomes of bread wheat.</title>
        <authorList>
            <consortium name="International Wheat Genome Sequencing Consortium,"/>
            <person name="Marcussen T."/>
            <person name="Sandve S.R."/>
            <person name="Heier L."/>
            <person name="Spannagl M."/>
            <person name="Pfeifer M."/>
            <person name="Jakobsen K.S."/>
            <person name="Wulff B.B."/>
            <person name="Steuernagel B."/>
            <person name="Mayer K.F."/>
            <person name="Olsen O.A."/>
        </authorList>
    </citation>
    <scope>NUCLEOTIDE SEQUENCE [LARGE SCALE GENOMIC DNA]</scope>
    <source>
        <strain evidence="2">cv. AL8/78</strain>
    </source>
</reference>
<reference evidence="1" key="4">
    <citation type="submission" date="2019-03" db="UniProtKB">
        <authorList>
            <consortium name="EnsemblPlants"/>
        </authorList>
    </citation>
    <scope>IDENTIFICATION</scope>
</reference>
<dbReference type="GO" id="GO:0030286">
    <property type="term" value="C:dynein complex"/>
    <property type="evidence" value="ECO:0007669"/>
    <property type="project" value="InterPro"/>
</dbReference>